<dbReference type="RefSeq" id="WP_183377222.1">
    <property type="nucleotide sequence ID" value="NZ_CBCSFZ010000026.1"/>
</dbReference>
<proteinExistence type="predicted"/>
<evidence type="ECO:0000313" key="2">
    <source>
        <dbReference type="EMBL" id="MBB3023915.1"/>
    </source>
</evidence>
<dbReference type="Proteomes" id="UP000568050">
    <property type="component" value="Unassembled WGS sequence"/>
</dbReference>
<keyword evidence="1" id="KW-1133">Transmembrane helix</keyword>
<dbReference type="EMBL" id="JACHWP010000017">
    <property type="protein sequence ID" value="MBB3023915.1"/>
    <property type="molecule type" value="Genomic_DNA"/>
</dbReference>
<comment type="caution">
    <text evidence="2">The sequence shown here is derived from an EMBL/GenBank/DDBJ whole genome shotgun (WGS) entry which is preliminary data.</text>
</comment>
<gene>
    <name evidence="2" type="ORF">FHX50_002221</name>
</gene>
<evidence type="ECO:0000313" key="3">
    <source>
        <dbReference type="Proteomes" id="UP000568050"/>
    </source>
</evidence>
<keyword evidence="1" id="KW-0812">Transmembrane</keyword>
<organism evidence="2 3">
    <name type="scientific">Helcobacillus massiliensis</name>
    <dbReference type="NCBI Taxonomy" id="521392"/>
    <lineage>
        <taxon>Bacteria</taxon>
        <taxon>Bacillati</taxon>
        <taxon>Actinomycetota</taxon>
        <taxon>Actinomycetes</taxon>
        <taxon>Micrococcales</taxon>
        <taxon>Dermabacteraceae</taxon>
        <taxon>Helcobacillus</taxon>
    </lineage>
</organism>
<dbReference type="AlphaFoldDB" id="A0A839QW44"/>
<feature type="transmembrane region" description="Helical" evidence="1">
    <location>
        <begin position="7"/>
        <end position="29"/>
    </location>
</feature>
<evidence type="ECO:0000256" key="1">
    <source>
        <dbReference type="SAM" id="Phobius"/>
    </source>
</evidence>
<name>A0A839QW44_9MICO</name>
<reference evidence="2 3" key="1">
    <citation type="submission" date="2020-08" db="EMBL/GenBank/DDBJ databases">
        <title>Sequencing the genomes of 1000 actinobacteria strains.</title>
        <authorList>
            <person name="Klenk H.-P."/>
        </authorList>
    </citation>
    <scope>NUCLEOTIDE SEQUENCE [LARGE SCALE GENOMIC DNA]</scope>
    <source>
        <strain evidence="2 3">DSM 23040</strain>
    </source>
</reference>
<accession>A0A839QW44</accession>
<keyword evidence="3" id="KW-1185">Reference proteome</keyword>
<keyword evidence="1" id="KW-0472">Membrane</keyword>
<sequence>MSTPARLGIYALILAAVFALSALLGSWLIPDSVVDDWTHSAAASAPVAAAPVGLTTPSAAEGAHHVR</sequence>
<protein>
    <submittedName>
        <fullName evidence="2">Uncharacterized protein</fullName>
    </submittedName>
</protein>